<comment type="subcellular location">
    <subcellularLocation>
        <location evidence="2">Mitochondrion inner membrane</location>
        <topology evidence="2">Single-pass membrane protein</topology>
    </subcellularLocation>
</comment>
<evidence type="ECO:0000256" key="1">
    <source>
        <dbReference type="ARBA" id="ARBA00002689"/>
    </source>
</evidence>
<name>A0A699YT62_HAELA</name>
<keyword evidence="10" id="KW-1185">Reference proteome</keyword>
<gene>
    <name evidence="9" type="ORF">HaLaN_06334</name>
</gene>
<reference evidence="9 10" key="1">
    <citation type="submission" date="2020-02" db="EMBL/GenBank/DDBJ databases">
        <title>Draft genome sequence of Haematococcus lacustris strain NIES-144.</title>
        <authorList>
            <person name="Morimoto D."/>
            <person name="Nakagawa S."/>
            <person name="Yoshida T."/>
            <person name="Sawayama S."/>
        </authorList>
    </citation>
    <scope>NUCLEOTIDE SEQUENCE [LARGE SCALE GENOMIC DNA]</scope>
    <source>
        <strain evidence="9 10">NIES-144</strain>
    </source>
</reference>
<evidence type="ECO:0000256" key="8">
    <source>
        <dbReference type="ARBA" id="ARBA00023136"/>
    </source>
</evidence>
<dbReference type="PANTHER" id="PTHR21304">
    <property type="entry name" value="MICOS COMPLEX SUBUNIT MIC10"/>
    <property type="match status" value="1"/>
</dbReference>
<dbReference type="AlphaFoldDB" id="A0A699YT62"/>
<evidence type="ECO:0000313" key="9">
    <source>
        <dbReference type="EMBL" id="GFH10928.1"/>
    </source>
</evidence>
<dbReference type="EMBL" id="BLLF01000359">
    <property type="protein sequence ID" value="GFH10928.1"/>
    <property type="molecule type" value="Genomic_DNA"/>
</dbReference>
<feature type="non-terminal residue" evidence="9">
    <location>
        <position position="1"/>
    </location>
</feature>
<keyword evidence="7" id="KW-0496">Mitochondrion</keyword>
<feature type="non-terminal residue" evidence="9">
    <location>
        <position position="134"/>
    </location>
</feature>
<evidence type="ECO:0000256" key="4">
    <source>
        <dbReference type="ARBA" id="ARBA00022692"/>
    </source>
</evidence>
<evidence type="ECO:0000256" key="5">
    <source>
        <dbReference type="ARBA" id="ARBA00022792"/>
    </source>
</evidence>
<keyword evidence="8" id="KW-0472">Membrane</keyword>
<comment type="similarity">
    <text evidence="3">Belongs to the MICOS complex subunit Mic10 family.</text>
</comment>
<protein>
    <submittedName>
        <fullName evidence="9">Uncharacterized protein</fullName>
    </submittedName>
</protein>
<dbReference type="Pfam" id="PF04418">
    <property type="entry name" value="DUF543"/>
    <property type="match status" value="1"/>
</dbReference>
<keyword evidence="5" id="KW-0999">Mitochondrion inner membrane</keyword>
<comment type="caution">
    <text evidence="9">The sequence shown here is derived from an EMBL/GenBank/DDBJ whole genome shotgun (WGS) entry which is preliminary data.</text>
</comment>
<evidence type="ECO:0000256" key="7">
    <source>
        <dbReference type="ARBA" id="ARBA00023128"/>
    </source>
</evidence>
<evidence type="ECO:0000313" key="10">
    <source>
        <dbReference type="Proteomes" id="UP000485058"/>
    </source>
</evidence>
<dbReference type="Proteomes" id="UP000485058">
    <property type="component" value="Unassembled WGS sequence"/>
</dbReference>
<keyword evidence="6" id="KW-1133">Transmembrane helix</keyword>
<evidence type="ECO:0000256" key="2">
    <source>
        <dbReference type="ARBA" id="ARBA00004434"/>
    </source>
</evidence>
<dbReference type="GO" id="GO:0061617">
    <property type="term" value="C:MICOS complex"/>
    <property type="evidence" value="ECO:0007669"/>
    <property type="project" value="InterPro"/>
</dbReference>
<organism evidence="9 10">
    <name type="scientific">Haematococcus lacustris</name>
    <name type="common">Green alga</name>
    <name type="synonym">Haematococcus pluvialis</name>
    <dbReference type="NCBI Taxonomy" id="44745"/>
    <lineage>
        <taxon>Eukaryota</taxon>
        <taxon>Viridiplantae</taxon>
        <taxon>Chlorophyta</taxon>
        <taxon>core chlorophytes</taxon>
        <taxon>Chlorophyceae</taxon>
        <taxon>CS clade</taxon>
        <taxon>Chlamydomonadales</taxon>
        <taxon>Haematococcaceae</taxon>
        <taxon>Haematococcus</taxon>
    </lineage>
</organism>
<sequence length="134" mass="14132">MPNMLVGSSKPTGSANPFLHSVLKAWYRMSPPPEVQLAEKWDRLAELTTKRLAYGLLAGGLTAVLLARGPGARTAITAFAAGTGCGSAWQQVSKETGQSFDGAFVGPSALLRGTQLSDEYLEGHETGARVRRGS</sequence>
<evidence type="ECO:0000256" key="6">
    <source>
        <dbReference type="ARBA" id="ARBA00022989"/>
    </source>
</evidence>
<comment type="function">
    <text evidence="1">Component of the MICOS complex, a large protein complex of the mitochondrial inner membrane that plays crucial roles in the maintenance of crista junctions, inner membrane architecture, and formation of contact sites to the outer membrane.</text>
</comment>
<dbReference type="InterPro" id="IPR007512">
    <property type="entry name" value="Mic10"/>
</dbReference>
<proteinExistence type="inferred from homology"/>
<evidence type="ECO:0000256" key="3">
    <source>
        <dbReference type="ARBA" id="ARBA00006792"/>
    </source>
</evidence>
<keyword evidence="4" id="KW-0812">Transmembrane</keyword>
<accession>A0A699YT62</accession>
<dbReference type="PANTHER" id="PTHR21304:SF0">
    <property type="entry name" value="MICOS COMPLEX SUBUNIT MIC10"/>
    <property type="match status" value="1"/>
</dbReference>